<accession>A0A7J5BP33</accession>
<reference evidence="6 7" key="1">
    <citation type="submission" date="2019-09" db="EMBL/GenBank/DDBJ databases">
        <title>Phylogeny of genus Pseudoclavibacter and closely related genus.</title>
        <authorList>
            <person name="Li Y."/>
        </authorList>
    </citation>
    <scope>NUCLEOTIDE SEQUENCE [LARGE SCALE GENOMIC DNA]</scope>
    <source>
        <strain evidence="6 7">DSM 23821</strain>
    </source>
</reference>
<dbReference type="InterPro" id="IPR009057">
    <property type="entry name" value="Homeodomain-like_sf"/>
</dbReference>
<dbReference type="PANTHER" id="PTHR30055:SF234">
    <property type="entry name" value="HTH-TYPE TRANSCRIPTIONAL REGULATOR BETI"/>
    <property type="match status" value="1"/>
</dbReference>
<organism evidence="6 7">
    <name type="scientific">Pseudoclavibacter chungangensis</name>
    <dbReference type="NCBI Taxonomy" id="587635"/>
    <lineage>
        <taxon>Bacteria</taxon>
        <taxon>Bacillati</taxon>
        <taxon>Actinomycetota</taxon>
        <taxon>Actinomycetes</taxon>
        <taxon>Micrococcales</taxon>
        <taxon>Microbacteriaceae</taxon>
        <taxon>Pseudoclavibacter</taxon>
    </lineage>
</organism>
<dbReference type="RefSeq" id="WP_158041560.1">
    <property type="nucleotide sequence ID" value="NZ_JACCFV010000001.1"/>
</dbReference>
<dbReference type="InterPro" id="IPR001647">
    <property type="entry name" value="HTH_TetR"/>
</dbReference>
<dbReference type="AlphaFoldDB" id="A0A7J5BP33"/>
<dbReference type="PROSITE" id="PS50977">
    <property type="entry name" value="HTH_TETR_2"/>
    <property type="match status" value="1"/>
</dbReference>
<evidence type="ECO:0000256" key="3">
    <source>
        <dbReference type="ARBA" id="ARBA00023163"/>
    </source>
</evidence>
<comment type="caution">
    <text evidence="6">The sequence shown here is derived from an EMBL/GenBank/DDBJ whole genome shotgun (WGS) entry which is preliminary data.</text>
</comment>
<dbReference type="Proteomes" id="UP000467240">
    <property type="component" value="Unassembled WGS sequence"/>
</dbReference>
<evidence type="ECO:0000259" key="5">
    <source>
        <dbReference type="PROSITE" id="PS50977"/>
    </source>
</evidence>
<keyword evidence="2 4" id="KW-0238">DNA-binding</keyword>
<evidence type="ECO:0000313" key="7">
    <source>
        <dbReference type="Proteomes" id="UP000467240"/>
    </source>
</evidence>
<dbReference type="GO" id="GO:0003700">
    <property type="term" value="F:DNA-binding transcription factor activity"/>
    <property type="evidence" value="ECO:0007669"/>
    <property type="project" value="TreeGrafter"/>
</dbReference>
<feature type="DNA-binding region" description="H-T-H motif" evidence="4">
    <location>
        <begin position="29"/>
        <end position="48"/>
    </location>
</feature>
<dbReference type="EMBL" id="WBJZ01000019">
    <property type="protein sequence ID" value="KAB1654323.1"/>
    <property type="molecule type" value="Genomic_DNA"/>
</dbReference>
<gene>
    <name evidence="6" type="ORF">F8O01_13920</name>
</gene>
<keyword evidence="1" id="KW-0805">Transcription regulation</keyword>
<feature type="domain" description="HTH tetR-type" evidence="5">
    <location>
        <begin position="6"/>
        <end position="66"/>
    </location>
</feature>
<dbReference type="Pfam" id="PF00440">
    <property type="entry name" value="TetR_N"/>
    <property type="match status" value="1"/>
</dbReference>
<dbReference type="PANTHER" id="PTHR30055">
    <property type="entry name" value="HTH-TYPE TRANSCRIPTIONAL REGULATOR RUTR"/>
    <property type="match status" value="1"/>
</dbReference>
<dbReference type="InterPro" id="IPR036271">
    <property type="entry name" value="Tet_transcr_reg_TetR-rel_C_sf"/>
</dbReference>
<dbReference type="SUPFAM" id="SSF46689">
    <property type="entry name" value="Homeodomain-like"/>
    <property type="match status" value="1"/>
</dbReference>
<evidence type="ECO:0000256" key="2">
    <source>
        <dbReference type="ARBA" id="ARBA00023125"/>
    </source>
</evidence>
<keyword evidence="3" id="KW-0804">Transcription</keyword>
<keyword evidence="7" id="KW-1185">Reference proteome</keyword>
<dbReference type="OrthoDB" id="3173376at2"/>
<dbReference type="SUPFAM" id="SSF48498">
    <property type="entry name" value="Tetracyclin repressor-like, C-terminal domain"/>
    <property type="match status" value="1"/>
</dbReference>
<evidence type="ECO:0000256" key="4">
    <source>
        <dbReference type="PROSITE-ProRule" id="PRU00335"/>
    </source>
</evidence>
<dbReference type="GO" id="GO:0000976">
    <property type="term" value="F:transcription cis-regulatory region binding"/>
    <property type="evidence" value="ECO:0007669"/>
    <property type="project" value="TreeGrafter"/>
</dbReference>
<evidence type="ECO:0000313" key="6">
    <source>
        <dbReference type="EMBL" id="KAB1654323.1"/>
    </source>
</evidence>
<sequence length="194" mass="20610">MSYHHGNLRATLLARAVEVVDDEGVDALSMRQLARDAGVSHGATSRHFPERRALLDAVAVVGFERLDAALRTAANTPSDDLRDVFESVARAYVAFATTHARLLELMYTAKHDPDASTQLVTTAHGCTDIIHELVRRGQAEGIVRTGSADEFTVAAFASVHGLAAIITADLLDGTPAPAAIDAVLQLVWGGLTSD</sequence>
<protein>
    <submittedName>
        <fullName evidence="6">TetR/AcrR family transcriptional regulator</fullName>
    </submittedName>
</protein>
<evidence type="ECO:0000256" key="1">
    <source>
        <dbReference type="ARBA" id="ARBA00023015"/>
    </source>
</evidence>
<name>A0A7J5BP33_9MICO</name>
<dbReference type="Gene3D" id="1.10.357.10">
    <property type="entry name" value="Tetracycline Repressor, domain 2"/>
    <property type="match status" value="1"/>
</dbReference>
<dbReference type="InterPro" id="IPR050109">
    <property type="entry name" value="HTH-type_TetR-like_transc_reg"/>
</dbReference>
<proteinExistence type="predicted"/>
<dbReference type="InterPro" id="IPR025996">
    <property type="entry name" value="MT1864/Rv1816-like_C"/>
</dbReference>
<dbReference type="Pfam" id="PF13305">
    <property type="entry name" value="TetR_C_33"/>
    <property type="match status" value="1"/>
</dbReference>